<evidence type="ECO:0000256" key="3">
    <source>
        <dbReference type="ARBA" id="ARBA00022692"/>
    </source>
</evidence>
<reference evidence="9 10" key="1">
    <citation type="submission" date="2016-12" db="EMBL/GenBank/DDBJ databases">
        <authorList>
            <person name="Song W.-J."/>
            <person name="Kurnit D.M."/>
        </authorList>
    </citation>
    <scope>NUCLEOTIDE SEQUENCE [LARGE SCALE GENOMIC DNA]</scope>
    <source>
        <strain evidence="9 10">175</strain>
    </source>
</reference>
<keyword evidence="3 7" id="KW-0812">Transmembrane</keyword>
<feature type="transmembrane region" description="Helical" evidence="7">
    <location>
        <begin position="20"/>
        <end position="41"/>
    </location>
</feature>
<evidence type="ECO:0000256" key="1">
    <source>
        <dbReference type="ARBA" id="ARBA00004651"/>
    </source>
</evidence>
<keyword evidence="2" id="KW-1003">Cell membrane</keyword>
<dbReference type="SUPFAM" id="SSF82866">
    <property type="entry name" value="Multidrug efflux transporter AcrB transmembrane domain"/>
    <property type="match status" value="2"/>
</dbReference>
<accession>A0A1Y6D9E8</accession>
<dbReference type="PROSITE" id="PS51257">
    <property type="entry name" value="PROKAR_LIPOPROTEIN"/>
    <property type="match status" value="1"/>
</dbReference>
<feature type="transmembrane region" description="Helical" evidence="7">
    <location>
        <begin position="783"/>
        <end position="804"/>
    </location>
</feature>
<protein>
    <recommendedName>
        <fullName evidence="8">SSD domain-containing protein</fullName>
    </recommendedName>
</protein>
<evidence type="ECO:0000256" key="7">
    <source>
        <dbReference type="SAM" id="Phobius"/>
    </source>
</evidence>
<feature type="transmembrane region" description="Helical" evidence="7">
    <location>
        <begin position="372"/>
        <end position="394"/>
    </location>
</feature>
<dbReference type="PROSITE" id="PS50156">
    <property type="entry name" value="SSD"/>
    <property type="match status" value="1"/>
</dbReference>
<gene>
    <name evidence="9" type="ORF">SAMN02949497_3771</name>
</gene>
<dbReference type="InterPro" id="IPR000731">
    <property type="entry name" value="SSD"/>
</dbReference>
<feature type="transmembrane region" description="Helical" evidence="7">
    <location>
        <begin position="331"/>
        <end position="352"/>
    </location>
</feature>
<keyword evidence="10" id="KW-1185">Reference proteome</keyword>
<feature type="transmembrane region" description="Helical" evidence="7">
    <location>
        <begin position="730"/>
        <end position="750"/>
    </location>
</feature>
<feature type="transmembrane region" description="Helical" evidence="7">
    <location>
        <begin position="302"/>
        <end position="325"/>
    </location>
</feature>
<evidence type="ECO:0000259" key="8">
    <source>
        <dbReference type="PROSITE" id="PS50156"/>
    </source>
</evidence>
<dbReference type="PANTHER" id="PTHR33406">
    <property type="entry name" value="MEMBRANE PROTEIN MJ1562-RELATED"/>
    <property type="match status" value="1"/>
</dbReference>
<dbReference type="Gene3D" id="1.20.1640.10">
    <property type="entry name" value="Multidrug efflux transporter AcrB transmembrane domain"/>
    <property type="match status" value="2"/>
</dbReference>
<evidence type="ECO:0000256" key="5">
    <source>
        <dbReference type="ARBA" id="ARBA00023136"/>
    </source>
</evidence>
<feature type="transmembrane region" description="Helical" evidence="7">
    <location>
        <begin position="757"/>
        <end position="777"/>
    </location>
</feature>
<organism evidence="9 10">
    <name type="scientific">Methylomagnum ishizawai</name>
    <dbReference type="NCBI Taxonomy" id="1760988"/>
    <lineage>
        <taxon>Bacteria</taxon>
        <taxon>Pseudomonadati</taxon>
        <taxon>Pseudomonadota</taxon>
        <taxon>Gammaproteobacteria</taxon>
        <taxon>Methylococcales</taxon>
        <taxon>Methylococcaceae</taxon>
        <taxon>Methylomagnum</taxon>
    </lineage>
</organism>
<feature type="transmembrane region" description="Helical" evidence="7">
    <location>
        <begin position="849"/>
        <end position="873"/>
    </location>
</feature>
<name>A0A1Y6D9E8_9GAMM</name>
<keyword evidence="5 7" id="KW-0472">Membrane</keyword>
<dbReference type="GO" id="GO:0005886">
    <property type="term" value="C:plasma membrane"/>
    <property type="evidence" value="ECO:0007669"/>
    <property type="project" value="UniProtKB-SubCell"/>
</dbReference>
<sequence length="882" mass="95951">MTKIASRCLLRLIHGWETHVMSHPWLVILFFVAACGLSLWYTARNLSVNTDTADMIATDVPFQRNRIRLETAFPQDVNTILLLVEGQTPEDTQSAVARIGGALRADTADFSAVYVPDDGEFFARNGLLYLSPQELETLAAQLAQAQPFIGRIAEDNTLRGLFGIVGQALTEGGQHDLDLDIKPLLDKIRAAVAAGQPYRVSWQQLMSSRNSGLGITKRFIIATPVLNFSEIQPAEKAIAAVDHIIANTTRGELASVVVHKTGEVVLEHEEMQTIGLGMGGAGLASLVLVSLTLWFAYRSFKLMFATTLTLTMGLIFSLGFATAAIGQLNLISIGFAVLFIGMGDAYSSHFCLRYRELILRGQSDREALHGTLTSTGSSLVLSAITAALGLFAFIPTKYSGVAELGVIAGTSMFIALATTFTVLPALMRVMPIHPKPKPKPKPETAPARKKTPAFSSNWPLRYAKQVRIVTIALGLGALWLVFQVQVDFNPLNLRDQNTESVKTFKYLLQSQDTTPMTLASLAPDAEAALARKARFERLPTVDRVMSLFDLVPEDQEEKLAILSDLVLVMGPQLANFTGPKPGGATLAAVEQFQRAVRERLATSGDDGVLGPLDRALDTFRAKLEAAPTPAERQALLDRLQSSLLDPLPPVIASLRKSLDAQAITLDTLPQDLVERWISADGLYRLQIFPKKDLNDLDNLREFILDAQKVDPDVTDLPVTYLESMNEVIVAFQQAFAIAFILTTVILLIVLRNLKDTLLVLLPLLLASLFTAAMTVLVGVPFNFANIIALPLLFGLGVDSGIHMAHRLHYLRSSEDNLLSSSEARGVLYGSLTTVFSFSSLAFTHHAGTASMGLLLAIGLLLTLVCALVVLPAFSTLRQPRAH</sequence>
<feature type="transmembrane region" description="Helical" evidence="7">
    <location>
        <begin position="825"/>
        <end position="843"/>
    </location>
</feature>
<dbReference type="NCBIfam" id="TIGR03480">
    <property type="entry name" value="HpnN"/>
    <property type="match status" value="1"/>
</dbReference>
<evidence type="ECO:0000256" key="4">
    <source>
        <dbReference type="ARBA" id="ARBA00022989"/>
    </source>
</evidence>
<proteinExistence type="predicted"/>
<dbReference type="EMBL" id="FXAM01000001">
    <property type="protein sequence ID" value="SMF96375.1"/>
    <property type="molecule type" value="Genomic_DNA"/>
</dbReference>
<keyword evidence="4 7" id="KW-1133">Transmembrane helix</keyword>
<comment type="subcellular location">
    <subcellularLocation>
        <location evidence="1">Cell membrane</location>
        <topology evidence="1">Multi-pass membrane protein</topology>
    </subcellularLocation>
</comment>
<feature type="transmembrane region" description="Helical" evidence="7">
    <location>
        <begin position="406"/>
        <end position="427"/>
    </location>
</feature>
<evidence type="ECO:0000256" key="2">
    <source>
        <dbReference type="ARBA" id="ARBA00022475"/>
    </source>
</evidence>
<dbReference type="InterPro" id="IPR017841">
    <property type="entry name" value="Hopanoid_biosynth_HpnN"/>
</dbReference>
<dbReference type="OrthoDB" id="7067407at2"/>
<feature type="transmembrane region" description="Helical" evidence="7">
    <location>
        <begin position="466"/>
        <end position="486"/>
    </location>
</feature>
<dbReference type="STRING" id="1760988.SAMN02949497_3771"/>
<dbReference type="AlphaFoldDB" id="A0A1Y6D9E8"/>
<evidence type="ECO:0000256" key="6">
    <source>
        <dbReference type="SAM" id="MobiDB-lite"/>
    </source>
</evidence>
<feature type="domain" description="SSD" evidence="8">
    <location>
        <begin position="302"/>
        <end position="429"/>
    </location>
</feature>
<dbReference type="InterPro" id="IPR004869">
    <property type="entry name" value="MMPL_dom"/>
</dbReference>
<feature type="region of interest" description="Disordered" evidence="6">
    <location>
        <begin position="433"/>
        <end position="452"/>
    </location>
</feature>
<evidence type="ECO:0000313" key="9">
    <source>
        <dbReference type="EMBL" id="SMF96375.1"/>
    </source>
</evidence>
<dbReference type="InterPro" id="IPR050545">
    <property type="entry name" value="Mycobact_MmpL"/>
</dbReference>
<dbReference type="Proteomes" id="UP000192923">
    <property type="component" value="Unassembled WGS sequence"/>
</dbReference>
<dbReference type="PANTHER" id="PTHR33406:SF13">
    <property type="entry name" value="MEMBRANE PROTEIN YDFJ"/>
    <property type="match status" value="1"/>
</dbReference>
<feature type="transmembrane region" description="Helical" evidence="7">
    <location>
        <begin position="274"/>
        <end position="295"/>
    </location>
</feature>
<dbReference type="RefSeq" id="WP_085215270.1">
    <property type="nucleotide sequence ID" value="NZ_FXAM01000001.1"/>
</dbReference>
<evidence type="ECO:0000313" key="10">
    <source>
        <dbReference type="Proteomes" id="UP000192923"/>
    </source>
</evidence>
<dbReference type="Pfam" id="PF03176">
    <property type="entry name" value="MMPL"/>
    <property type="match status" value="2"/>
</dbReference>